<keyword evidence="4" id="KW-0472">Membrane</keyword>
<evidence type="ECO:0000259" key="6">
    <source>
        <dbReference type="SMART" id="SM00062"/>
    </source>
</evidence>
<feature type="transmembrane region" description="Helical" evidence="4">
    <location>
        <begin position="361"/>
        <end position="392"/>
    </location>
</feature>
<keyword evidence="8" id="KW-1185">Reference proteome</keyword>
<proteinExistence type="inferred from homology"/>
<gene>
    <name evidence="7" type="ORF">KZZ10_09190</name>
</gene>
<keyword evidence="4" id="KW-1133">Transmembrane helix</keyword>
<dbReference type="Proteomes" id="UP000739565">
    <property type="component" value="Unassembled WGS sequence"/>
</dbReference>
<protein>
    <submittedName>
        <fullName evidence="7">Transporter substrate-binding domain-containing protein</fullName>
    </submittedName>
</protein>
<dbReference type="PANTHER" id="PTHR30085">
    <property type="entry name" value="AMINO ACID ABC TRANSPORTER PERMEASE"/>
    <property type="match status" value="1"/>
</dbReference>
<keyword evidence="3 5" id="KW-0732">Signal</keyword>
<evidence type="ECO:0000256" key="1">
    <source>
        <dbReference type="ARBA" id="ARBA00010333"/>
    </source>
</evidence>
<keyword evidence="4" id="KW-0812">Transmembrane</keyword>
<dbReference type="SMART" id="SM00062">
    <property type="entry name" value="PBPb"/>
    <property type="match status" value="1"/>
</dbReference>
<dbReference type="RefSeq" id="WP_259661227.1">
    <property type="nucleotide sequence ID" value="NZ_JAHXRI010000007.1"/>
</dbReference>
<dbReference type="InterPro" id="IPR051455">
    <property type="entry name" value="Bact_solute-bind_prot3"/>
</dbReference>
<sequence>MKIMRLLCLVVLMQIFHFNVRAETVPVMQEVAAHINSAKSKCGLANVKQDTFTQVICSGRFDIGVRVNYSEFGVLADGVHTGFEIDLARRISRDLGVSPVFVPVSPANRIALLLEGKVDLILATMGHIASRAKVIEFIEPHYYAAGFAVVAARDNQLTGLNSLSGKSICVPLGSYSNAEIAAAGAKLILFDRPDRMIGALKLGACSIIAHDEPLLYAGVTGPNAPRELREKFEQKFSYSTVPWGMAVRLSDGETVGEETLGVVLRLLLIHYHKSGFLVEAANQHGIKTEFLVEQNRLWNDTSCFYPSSYEINPSCVLAAVDLEGPATSIAPLVIELQKWLQSVAQLNITFPMLTSQASAKLFGTGLAVSLTFVMATILATLFLSGLFFLLLNARYKFFRLLGRLLTTALMNSPVILLLVLGYLVVTSFLPYNYWLAGTVGLLMIGLNNGSTGGVALAEIAQTMPAESRFSEVVAHGGVQLRACVINAVKASPVAAFIGVPDVLTALVHISSFTGERSTTFLIVTIFYILVVQAVVIGSSFIINRRAPR</sequence>
<accession>A0A953NBW9</accession>
<comment type="similarity">
    <text evidence="1">Belongs to the bacterial solute-binding protein 3 family.</text>
</comment>
<dbReference type="InterPro" id="IPR001638">
    <property type="entry name" value="Solute-binding_3/MltF_N"/>
</dbReference>
<dbReference type="Pfam" id="PF00497">
    <property type="entry name" value="SBP_bac_3"/>
    <property type="match status" value="1"/>
</dbReference>
<reference evidence="7" key="1">
    <citation type="submission" date="2021-07" db="EMBL/GenBank/DDBJ databases">
        <title>New genus and species of the family Alcaligenaceae.</title>
        <authorList>
            <person name="Hahn M.W."/>
        </authorList>
    </citation>
    <scope>NUCLEOTIDE SEQUENCE</scope>
    <source>
        <strain evidence="7">LF4-65</strain>
    </source>
</reference>
<evidence type="ECO:0000256" key="4">
    <source>
        <dbReference type="SAM" id="Phobius"/>
    </source>
</evidence>
<feature type="domain" description="Solute-binding protein family 3/N-terminal" evidence="6">
    <location>
        <begin position="60"/>
        <end position="299"/>
    </location>
</feature>
<organism evidence="7 8">
    <name type="scientific">Zwartia hollandica</name>
    <dbReference type="NCBI Taxonomy" id="324606"/>
    <lineage>
        <taxon>Bacteria</taxon>
        <taxon>Pseudomonadati</taxon>
        <taxon>Pseudomonadota</taxon>
        <taxon>Betaproteobacteria</taxon>
        <taxon>Burkholderiales</taxon>
        <taxon>Alcaligenaceae</taxon>
        <taxon>Zwartia</taxon>
    </lineage>
</organism>
<dbReference type="SUPFAM" id="SSF53850">
    <property type="entry name" value="Periplasmic binding protein-like II"/>
    <property type="match status" value="1"/>
</dbReference>
<feature type="chain" id="PRO_5038052248" evidence="5">
    <location>
        <begin position="23"/>
        <end position="548"/>
    </location>
</feature>
<evidence type="ECO:0000313" key="7">
    <source>
        <dbReference type="EMBL" id="MBZ1350819.1"/>
    </source>
</evidence>
<keyword evidence="2" id="KW-0813">Transport</keyword>
<dbReference type="EMBL" id="JAHXRI010000007">
    <property type="protein sequence ID" value="MBZ1350819.1"/>
    <property type="molecule type" value="Genomic_DNA"/>
</dbReference>
<evidence type="ECO:0000256" key="3">
    <source>
        <dbReference type="ARBA" id="ARBA00022729"/>
    </source>
</evidence>
<dbReference type="AlphaFoldDB" id="A0A953NBW9"/>
<dbReference type="GO" id="GO:0005576">
    <property type="term" value="C:extracellular region"/>
    <property type="evidence" value="ECO:0007669"/>
    <property type="project" value="TreeGrafter"/>
</dbReference>
<feature type="transmembrane region" description="Helical" evidence="4">
    <location>
        <begin position="404"/>
        <end position="425"/>
    </location>
</feature>
<dbReference type="GO" id="GO:0006865">
    <property type="term" value="P:amino acid transport"/>
    <property type="evidence" value="ECO:0007669"/>
    <property type="project" value="TreeGrafter"/>
</dbReference>
<dbReference type="Gene3D" id="3.40.190.10">
    <property type="entry name" value="Periplasmic binding protein-like II"/>
    <property type="match status" value="2"/>
</dbReference>
<name>A0A953NBW9_9BURK</name>
<feature type="transmembrane region" description="Helical" evidence="4">
    <location>
        <begin position="519"/>
        <end position="542"/>
    </location>
</feature>
<evidence type="ECO:0000256" key="2">
    <source>
        <dbReference type="ARBA" id="ARBA00022448"/>
    </source>
</evidence>
<comment type="caution">
    <text evidence="7">The sequence shown here is derived from an EMBL/GenBank/DDBJ whole genome shotgun (WGS) entry which is preliminary data.</text>
</comment>
<dbReference type="PANTHER" id="PTHR30085:SF6">
    <property type="entry name" value="ABC TRANSPORTER GLUTAMINE-BINDING PROTEIN GLNH"/>
    <property type="match status" value="1"/>
</dbReference>
<dbReference type="GO" id="GO:0030288">
    <property type="term" value="C:outer membrane-bounded periplasmic space"/>
    <property type="evidence" value="ECO:0007669"/>
    <property type="project" value="TreeGrafter"/>
</dbReference>
<evidence type="ECO:0000313" key="8">
    <source>
        <dbReference type="Proteomes" id="UP000739565"/>
    </source>
</evidence>
<feature type="signal peptide" evidence="5">
    <location>
        <begin position="1"/>
        <end position="22"/>
    </location>
</feature>
<evidence type="ECO:0000256" key="5">
    <source>
        <dbReference type="SAM" id="SignalP"/>
    </source>
</evidence>